<feature type="compositionally biased region" description="Acidic residues" evidence="2">
    <location>
        <begin position="189"/>
        <end position="198"/>
    </location>
</feature>
<dbReference type="OrthoDB" id="4408226at2"/>
<evidence type="ECO:0000259" key="3">
    <source>
        <dbReference type="Pfam" id="PF12804"/>
    </source>
</evidence>
<dbReference type="eggNOG" id="COG0746">
    <property type="taxonomic scope" value="Bacteria"/>
</dbReference>
<dbReference type="Gene3D" id="3.90.550.10">
    <property type="entry name" value="Spore Coat Polysaccharide Biosynthesis Protein SpsA, Chain A"/>
    <property type="match status" value="1"/>
</dbReference>
<proteinExistence type="predicted"/>
<dbReference type="PANTHER" id="PTHR19136:SF81">
    <property type="entry name" value="MOLYBDENUM COFACTOR GUANYLYLTRANSFERASE"/>
    <property type="match status" value="1"/>
</dbReference>
<dbReference type="RefSeq" id="WP_083372799.1">
    <property type="nucleotide sequence ID" value="NZ_LT629776.1"/>
</dbReference>
<accession>A0A1H1VZ61</accession>
<evidence type="ECO:0000313" key="4">
    <source>
        <dbReference type="EMBL" id="SDS90157.1"/>
    </source>
</evidence>
<dbReference type="InterPro" id="IPR029044">
    <property type="entry name" value="Nucleotide-diphossugar_trans"/>
</dbReference>
<sequence length="216" mass="22391">MTGPRYDALVLAGGRAARLGTPKPDVVVVGRPLLDHVLTATTGADQTVVVGPPHLARPGLSVVREEPAFGGPVAGIDAGLAALASLASRRPTAGPSAAPAWVLLLACDVPRAAGAVPVLLEVASGLAPTEDGVHLRREGRGQWLVGLYRHAALAAALDDLRSGAGSVHGMPVRHVIERLRCRALEDPADLSDDVDTWDDVERLDPGATRPVPEEPQ</sequence>
<keyword evidence="5" id="KW-1185">Reference proteome</keyword>
<dbReference type="Proteomes" id="UP000185663">
    <property type="component" value="Chromosome I"/>
</dbReference>
<dbReference type="EMBL" id="LT629776">
    <property type="protein sequence ID" value="SDS90157.1"/>
    <property type="molecule type" value="Genomic_DNA"/>
</dbReference>
<dbReference type="InterPro" id="IPR025877">
    <property type="entry name" value="MobA-like_NTP_Trfase"/>
</dbReference>
<dbReference type="AlphaFoldDB" id="A0A1H1VZ61"/>
<keyword evidence="1" id="KW-0808">Transferase</keyword>
<evidence type="ECO:0000313" key="5">
    <source>
        <dbReference type="Proteomes" id="UP000185663"/>
    </source>
</evidence>
<reference evidence="4 5" key="1">
    <citation type="submission" date="2016-10" db="EMBL/GenBank/DDBJ databases">
        <authorList>
            <person name="de Groot N.N."/>
        </authorList>
    </citation>
    <scope>NUCLEOTIDE SEQUENCE [LARGE SCALE GENOMIC DNA]</scope>
    <source>
        <strain evidence="4 5">DSM 22126</strain>
    </source>
</reference>
<gene>
    <name evidence="4" type="ORF">SAMN04489860_2662</name>
</gene>
<name>A0A1H1VZ61_9CELL</name>
<organism evidence="4 5">
    <name type="scientific">Paraoerskovia marina</name>
    <dbReference type="NCBI Taxonomy" id="545619"/>
    <lineage>
        <taxon>Bacteria</taxon>
        <taxon>Bacillati</taxon>
        <taxon>Actinomycetota</taxon>
        <taxon>Actinomycetes</taxon>
        <taxon>Micrococcales</taxon>
        <taxon>Cellulomonadaceae</taxon>
        <taxon>Paraoerskovia</taxon>
    </lineage>
</organism>
<dbReference type="Pfam" id="PF12804">
    <property type="entry name" value="NTP_transf_3"/>
    <property type="match status" value="1"/>
</dbReference>
<evidence type="ECO:0000256" key="2">
    <source>
        <dbReference type="SAM" id="MobiDB-lite"/>
    </source>
</evidence>
<dbReference type="PANTHER" id="PTHR19136">
    <property type="entry name" value="MOLYBDENUM COFACTOR GUANYLYLTRANSFERASE"/>
    <property type="match status" value="1"/>
</dbReference>
<dbReference type="STRING" id="545619.SAMN04489860_2662"/>
<protein>
    <submittedName>
        <fullName evidence="4">Molybdopterin-guanine dinucleotide biosynthesis protein A</fullName>
    </submittedName>
</protein>
<dbReference type="SUPFAM" id="SSF53448">
    <property type="entry name" value="Nucleotide-diphospho-sugar transferases"/>
    <property type="match status" value="1"/>
</dbReference>
<feature type="region of interest" description="Disordered" evidence="2">
    <location>
        <begin position="189"/>
        <end position="216"/>
    </location>
</feature>
<feature type="domain" description="MobA-like NTP transferase" evidence="3">
    <location>
        <begin position="8"/>
        <end position="165"/>
    </location>
</feature>
<evidence type="ECO:0000256" key="1">
    <source>
        <dbReference type="ARBA" id="ARBA00022679"/>
    </source>
</evidence>
<dbReference type="GO" id="GO:0016779">
    <property type="term" value="F:nucleotidyltransferase activity"/>
    <property type="evidence" value="ECO:0007669"/>
    <property type="project" value="UniProtKB-ARBA"/>
</dbReference>